<evidence type="ECO:0000256" key="6">
    <source>
        <dbReference type="ARBA" id="ARBA00022989"/>
    </source>
</evidence>
<dbReference type="GO" id="GO:0007156">
    <property type="term" value="P:homophilic cell adhesion via plasma membrane adhesion molecules"/>
    <property type="evidence" value="ECO:0007669"/>
    <property type="project" value="TreeGrafter"/>
</dbReference>
<evidence type="ECO:0000256" key="9">
    <source>
        <dbReference type="ARBA" id="ARBA00023319"/>
    </source>
</evidence>
<dbReference type="GO" id="GO:0007411">
    <property type="term" value="P:axon guidance"/>
    <property type="evidence" value="ECO:0007669"/>
    <property type="project" value="TreeGrafter"/>
</dbReference>
<dbReference type="InterPro" id="IPR036179">
    <property type="entry name" value="Ig-like_dom_sf"/>
</dbReference>
<evidence type="ECO:0000259" key="10">
    <source>
        <dbReference type="PROSITE" id="PS50835"/>
    </source>
</evidence>
<evidence type="ECO:0000256" key="8">
    <source>
        <dbReference type="ARBA" id="ARBA00023157"/>
    </source>
</evidence>
<dbReference type="PROSITE" id="PS50835">
    <property type="entry name" value="IG_LIKE"/>
    <property type="match status" value="1"/>
</dbReference>
<keyword evidence="9" id="KW-0393">Immunoglobulin domain</keyword>
<protein>
    <submittedName>
        <fullName evidence="11">Down syndrome cell adhesion molecule homolog</fullName>
    </submittedName>
</protein>
<dbReference type="InterPro" id="IPR003599">
    <property type="entry name" value="Ig_sub"/>
</dbReference>
<feature type="domain" description="Ig-like" evidence="10">
    <location>
        <begin position="107"/>
        <end position="201"/>
    </location>
</feature>
<keyword evidence="2" id="KW-0812">Transmembrane</keyword>
<dbReference type="SMART" id="SM00409">
    <property type="entry name" value="IG"/>
    <property type="match status" value="1"/>
</dbReference>
<keyword evidence="8" id="KW-1015">Disulfide bond</keyword>
<dbReference type="SUPFAM" id="SSF48726">
    <property type="entry name" value="Immunoglobulin"/>
    <property type="match status" value="1"/>
</dbReference>
<dbReference type="AlphaFoldDB" id="A0AAV4RBL8"/>
<gene>
    <name evidence="11" type="primary">Dscam</name>
    <name evidence="11" type="ORF">CDAR_10211</name>
</gene>
<comment type="subcellular location">
    <subcellularLocation>
        <location evidence="1">Membrane</location>
        <topology evidence="1">Single-pass membrane protein</topology>
    </subcellularLocation>
</comment>
<dbReference type="InterPro" id="IPR013783">
    <property type="entry name" value="Ig-like_fold"/>
</dbReference>
<keyword evidence="7" id="KW-0472">Membrane</keyword>
<evidence type="ECO:0000256" key="5">
    <source>
        <dbReference type="ARBA" id="ARBA00022889"/>
    </source>
</evidence>
<dbReference type="FunFam" id="2.60.40.10:FF:000017">
    <property type="entry name" value="Down syndrome cell adhesion molecule b"/>
    <property type="match status" value="1"/>
</dbReference>
<dbReference type="InterPro" id="IPR007110">
    <property type="entry name" value="Ig-like_dom"/>
</dbReference>
<dbReference type="Pfam" id="PF13927">
    <property type="entry name" value="Ig_3"/>
    <property type="match status" value="1"/>
</dbReference>
<evidence type="ECO:0000256" key="1">
    <source>
        <dbReference type="ARBA" id="ARBA00004167"/>
    </source>
</evidence>
<dbReference type="GO" id="GO:0070593">
    <property type="term" value="P:dendrite self-avoidance"/>
    <property type="evidence" value="ECO:0007669"/>
    <property type="project" value="TreeGrafter"/>
</dbReference>
<sequence length="243" mass="26948">MVAYLEKRALLSNFESSKKIRISFAFFLLSSDGDNRILLKIQCETYTCKYQKEQLLRLRSLVFLAVSATFDATKFSETNRAVAESQAALMFRMVAYLEKRALLNLAPQFKLAFPEKTVRQGSFVSLICIANGNPAPQVKWTLDGIWTLSTRPGVLVSTYLSGGGDVISYVNITSADVTDSGVYSCTAFNEAGKAVHSRRLNVFGSLFIRPLNNLTALAGGVFKVMCPFGGYPFDSIIWKRGKF</sequence>
<evidence type="ECO:0000313" key="12">
    <source>
        <dbReference type="Proteomes" id="UP001054837"/>
    </source>
</evidence>
<dbReference type="PANTHER" id="PTHR10075:SF14">
    <property type="entry name" value="CELL ADHESION MOLECULE DSCAM2-RELATED"/>
    <property type="match status" value="1"/>
</dbReference>
<dbReference type="GO" id="GO:0007417">
    <property type="term" value="P:central nervous system development"/>
    <property type="evidence" value="ECO:0007669"/>
    <property type="project" value="TreeGrafter"/>
</dbReference>
<proteinExistence type="predicted"/>
<evidence type="ECO:0000256" key="4">
    <source>
        <dbReference type="ARBA" id="ARBA00022737"/>
    </source>
</evidence>
<dbReference type="GO" id="GO:0005886">
    <property type="term" value="C:plasma membrane"/>
    <property type="evidence" value="ECO:0007669"/>
    <property type="project" value="TreeGrafter"/>
</dbReference>
<organism evidence="11 12">
    <name type="scientific">Caerostris darwini</name>
    <dbReference type="NCBI Taxonomy" id="1538125"/>
    <lineage>
        <taxon>Eukaryota</taxon>
        <taxon>Metazoa</taxon>
        <taxon>Ecdysozoa</taxon>
        <taxon>Arthropoda</taxon>
        <taxon>Chelicerata</taxon>
        <taxon>Arachnida</taxon>
        <taxon>Araneae</taxon>
        <taxon>Araneomorphae</taxon>
        <taxon>Entelegynae</taxon>
        <taxon>Araneoidea</taxon>
        <taxon>Araneidae</taxon>
        <taxon>Caerostris</taxon>
    </lineage>
</organism>
<accession>A0AAV4RBL8</accession>
<dbReference type="PANTHER" id="PTHR10075">
    <property type="entry name" value="BASIGIN RELATED"/>
    <property type="match status" value="1"/>
</dbReference>
<keyword evidence="3" id="KW-0732">Signal</keyword>
<evidence type="ECO:0000256" key="3">
    <source>
        <dbReference type="ARBA" id="ARBA00022729"/>
    </source>
</evidence>
<name>A0AAV4RBL8_9ARAC</name>
<reference evidence="11 12" key="1">
    <citation type="submission" date="2021-06" db="EMBL/GenBank/DDBJ databases">
        <title>Caerostris darwini draft genome.</title>
        <authorList>
            <person name="Kono N."/>
            <person name="Arakawa K."/>
        </authorList>
    </citation>
    <scope>NUCLEOTIDE SEQUENCE [LARGE SCALE GENOMIC DNA]</scope>
</reference>
<dbReference type="Gene3D" id="2.60.40.10">
    <property type="entry name" value="Immunoglobulins"/>
    <property type="match status" value="1"/>
</dbReference>
<evidence type="ECO:0000256" key="7">
    <source>
        <dbReference type="ARBA" id="ARBA00023136"/>
    </source>
</evidence>
<keyword evidence="4" id="KW-0677">Repeat</keyword>
<dbReference type="SMART" id="SM00408">
    <property type="entry name" value="IGc2"/>
    <property type="match status" value="1"/>
</dbReference>
<dbReference type="EMBL" id="BPLQ01006028">
    <property type="protein sequence ID" value="GIY19219.1"/>
    <property type="molecule type" value="Genomic_DNA"/>
</dbReference>
<dbReference type="GO" id="GO:0098632">
    <property type="term" value="F:cell-cell adhesion mediator activity"/>
    <property type="evidence" value="ECO:0007669"/>
    <property type="project" value="TreeGrafter"/>
</dbReference>
<comment type="caution">
    <text evidence="11">The sequence shown here is derived from an EMBL/GenBank/DDBJ whole genome shotgun (WGS) entry which is preliminary data.</text>
</comment>
<dbReference type="GO" id="GO:0030424">
    <property type="term" value="C:axon"/>
    <property type="evidence" value="ECO:0007669"/>
    <property type="project" value="TreeGrafter"/>
</dbReference>
<evidence type="ECO:0000256" key="2">
    <source>
        <dbReference type="ARBA" id="ARBA00022692"/>
    </source>
</evidence>
<dbReference type="Proteomes" id="UP001054837">
    <property type="component" value="Unassembled WGS sequence"/>
</dbReference>
<keyword evidence="12" id="KW-1185">Reference proteome</keyword>
<evidence type="ECO:0000313" key="11">
    <source>
        <dbReference type="EMBL" id="GIY19219.1"/>
    </source>
</evidence>
<keyword evidence="5" id="KW-0130">Cell adhesion</keyword>
<keyword evidence="6" id="KW-1133">Transmembrane helix</keyword>
<dbReference type="InterPro" id="IPR003598">
    <property type="entry name" value="Ig_sub2"/>
</dbReference>